<evidence type="ECO:0000313" key="3">
    <source>
        <dbReference type="Proteomes" id="UP001342314"/>
    </source>
</evidence>
<accession>A0AAV5G8R2</accession>
<dbReference type="Proteomes" id="UP001342314">
    <property type="component" value="Unassembled WGS sequence"/>
</dbReference>
<dbReference type="EMBL" id="BQKY01000004">
    <property type="protein sequence ID" value="GJN88971.1"/>
    <property type="molecule type" value="Genomic_DNA"/>
</dbReference>
<sequence length="342" mass="37518">MLAAFQGLAVEEDFTVFAKVKNCKIVYGYKRYAAEHHNSKLFTQGSDKPIAMSVLDLPGRKHPSSSDHPGLYSFGLDRKSSVSGDVELVWVPYLGSTEDLQSCASGHESSIELGKGINEVVQEGRRSRGLKFCKWPFIIVWEAPDWMPRACTYFTEASNIVAFGTRVQDGGATFNVVNAATWVAKVTVAELKAGVKAIVDDRAPYEGEKRKVKRPLPSQLSMLSSVKVKTEWDEVKRISGLVLQPGSVCSLFSGGSRGRIMKKLVKEYEIPPNFWPSGRIPLSIAPKEFKPRVESRTNPVGPQANAPSAAGLVERATLSRARRQAAGLSASFELQPYKLPTS</sequence>
<evidence type="ECO:0000256" key="1">
    <source>
        <dbReference type="SAM" id="MobiDB-lite"/>
    </source>
</evidence>
<gene>
    <name evidence="2" type="ORF">Rhopal_001942-T1</name>
</gene>
<protein>
    <submittedName>
        <fullName evidence="2">Uncharacterized protein</fullName>
    </submittedName>
</protein>
<proteinExistence type="predicted"/>
<dbReference type="AlphaFoldDB" id="A0AAV5G8R2"/>
<organism evidence="2 3">
    <name type="scientific">Rhodotorula paludigena</name>
    <dbReference type="NCBI Taxonomy" id="86838"/>
    <lineage>
        <taxon>Eukaryota</taxon>
        <taxon>Fungi</taxon>
        <taxon>Dikarya</taxon>
        <taxon>Basidiomycota</taxon>
        <taxon>Pucciniomycotina</taxon>
        <taxon>Microbotryomycetes</taxon>
        <taxon>Sporidiobolales</taxon>
        <taxon>Sporidiobolaceae</taxon>
        <taxon>Rhodotorula</taxon>
    </lineage>
</organism>
<evidence type="ECO:0000313" key="2">
    <source>
        <dbReference type="EMBL" id="GJN88971.1"/>
    </source>
</evidence>
<comment type="caution">
    <text evidence="2">The sequence shown here is derived from an EMBL/GenBank/DDBJ whole genome shotgun (WGS) entry which is preliminary data.</text>
</comment>
<feature type="region of interest" description="Disordered" evidence="1">
    <location>
        <begin position="293"/>
        <end position="312"/>
    </location>
</feature>
<name>A0AAV5G8R2_9BASI</name>
<reference evidence="2 3" key="1">
    <citation type="submission" date="2021-12" db="EMBL/GenBank/DDBJ databases">
        <title>High titer production of polyol ester of fatty acids by Rhodotorula paludigena BS15 towards product separation-free biomass refinery.</title>
        <authorList>
            <person name="Mano J."/>
            <person name="Ono H."/>
            <person name="Tanaka T."/>
            <person name="Naito K."/>
            <person name="Sushida H."/>
            <person name="Ike M."/>
            <person name="Tokuyasu K."/>
            <person name="Kitaoka M."/>
        </authorList>
    </citation>
    <scope>NUCLEOTIDE SEQUENCE [LARGE SCALE GENOMIC DNA]</scope>
    <source>
        <strain evidence="2 3">BS15</strain>
    </source>
</reference>
<keyword evidence="3" id="KW-1185">Reference proteome</keyword>